<reference evidence="2 3" key="1">
    <citation type="journal article" date="2021" name="Elife">
        <title>Chloroplast acquisition without the gene transfer in kleptoplastic sea slugs, Plakobranchus ocellatus.</title>
        <authorList>
            <person name="Maeda T."/>
            <person name="Takahashi S."/>
            <person name="Yoshida T."/>
            <person name="Shimamura S."/>
            <person name="Takaki Y."/>
            <person name="Nagai Y."/>
            <person name="Toyoda A."/>
            <person name="Suzuki Y."/>
            <person name="Arimoto A."/>
            <person name="Ishii H."/>
            <person name="Satoh N."/>
            <person name="Nishiyama T."/>
            <person name="Hasebe M."/>
            <person name="Maruyama T."/>
            <person name="Minagawa J."/>
            <person name="Obokata J."/>
            <person name="Shigenobu S."/>
        </authorList>
    </citation>
    <scope>NUCLEOTIDE SEQUENCE [LARGE SCALE GENOMIC DNA]</scope>
</reference>
<protein>
    <submittedName>
        <fullName evidence="2">Uncharacterized protein</fullName>
    </submittedName>
</protein>
<keyword evidence="3" id="KW-1185">Reference proteome</keyword>
<evidence type="ECO:0000313" key="3">
    <source>
        <dbReference type="Proteomes" id="UP000735302"/>
    </source>
</evidence>
<evidence type="ECO:0000313" key="2">
    <source>
        <dbReference type="EMBL" id="GFN87559.1"/>
    </source>
</evidence>
<proteinExistence type="predicted"/>
<accession>A0AAV3YWH1</accession>
<name>A0AAV3YWH1_9GAST</name>
<dbReference type="AlphaFoldDB" id="A0AAV3YWH1"/>
<evidence type="ECO:0000256" key="1">
    <source>
        <dbReference type="SAM" id="MobiDB-lite"/>
    </source>
</evidence>
<sequence length="123" mass="13709">MCVQSILLDKLEADQCLTVPVVVGAIKAIRPQVISTVDEYMCLYKVLRLIYKGSDIYGNLENGEPQHSKRDASINKAASPTYANLAFQHEEPDNSLKSYVNTKSQFSRTATHRSSLITEETSN</sequence>
<comment type="caution">
    <text evidence="2">The sequence shown here is derived from an EMBL/GenBank/DDBJ whole genome shotgun (WGS) entry which is preliminary data.</text>
</comment>
<feature type="region of interest" description="Disordered" evidence="1">
    <location>
        <begin position="104"/>
        <end position="123"/>
    </location>
</feature>
<dbReference type="Proteomes" id="UP000735302">
    <property type="component" value="Unassembled WGS sequence"/>
</dbReference>
<dbReference type="EMBL" id="BLXT01001716">
    <property type="protein sequence ID" value="GFN87559.1"/>
    <property type="molecule type" value="Genomic_DNA"/>
</dbReference>
<organism evidence="2 3">
    <name type="scientific">Plakobranchus ocellatus</name>
    <dbReference type="NCBI Taxonomy" id="259542"/>
    <lineage>
        <taxon>Eukaryota</taxon>
        <taxon>Metazoa</taxon>
        <taxon>Spiralia</taxon>
        <taxon>Lophotrochozoa</taxon>
        <taxon>Mollusca</taxon>
        <taxon>Gastropoda</taxon>
        <taxon>Heterobranchia</taxon>
        <taxon>Euthyneura</taxon>
        <taxon>Panpulmonata</taxon>
        <taxon>Sacoglossa</taxon>
        <taxon>Placobranchoidea</taxon>
        <taxon>Plakobranchidae</taxon>
        <taxon>Plakobranchus</taxon>
    </lineage>
</organism>
<gene>
    <name evidence="2" type="ORF">PoB_001406500</name>
</gene>